<protein>
    <recommendedName>
        <fullName evidence="4 9">LL-diaminopimelate aminotransferase</fullName>
        <ecNumber evidence="3 9">2.6.1.83</ecNumber>
    </recommendedName>
</protein>
<dbReference type="InterPro" id="IPR015424">
    <property type="entry name" value="PyrdxlP-dep_Trfase"/>
</dbReference>
<accession>A0A1G6ZN87</accession>
<keyword evidence="12" id="KW-1185">Reference proteome</keyword>
<dbReference type="GO" id="GO:0009089">
    <property type="term" value="P:lysine biosynthetic process via diaminopimelate"/>
    <property type="evidence" value="ECO:0007669"/>
    <property type="project" value="UniProtKB-UniPathway"/>
</dbReference>
<evidence type="ECO:0000259" key="10">
    <source>
        <dbReference type="Pfam" id="PF00155"/>
    </source>
</evidence>
<dbReference type="InterPro" id="IPR019942">
    <property type="entry name" value="DapL/ALD1"/>
</dbReference>
<keyword evidence="5 11" id="KW-0032">Aminotransferase</keyword>
<dbReference type="GO" id="GO:0010285">
    <property type="term" value="F:L,L-diaminopimelate aminotransferase activity"/>
    <property type="evidence" value="ECO:0007669"/>
    <property type="project" value="UniProtKB-EC"/>
</dbReference>
<dbReference type="Proteomes" id="UP000243205">
    <property type="component" value="Unassembled WGS sequence"/>
</dbReference>
<dbReference type="Pfam" id="PF00155">
    <property type="entry name" value="Aminotran_1_2"/>
    <property type="match status" value="1"/>
</dbReference>
<evidence type="ECO:0000256" key="8">
    <source>
        <dbReference type="ARBA" id="ARBA00051934"/>
    </source>
</evidence>
<sequence length="411" mass="45089">MARINANYLKLKAGYLFPEISRRVSAFAKAHPERQIIRLGIGDVTKPLVPAVLDAFHQGVDDLASSDRFHGYGPEQGYDWLIQTIIDKAYKPLGVELDVSEMFISDGSKCDSANILDIFALDNVVAIGDPVYPVYNDTNVMIGRTGACDARGYYEGIVYMPCTEENGFLPAFPEQKVDIIYLCFPNNPTGAVATREQLKGWVDYALANDAVIFFDAAYEAFITEPGIPHSIYEIEGAKRCAIELRSFSKTAGFTGVRCGLTVVPQELKASDGQGGQVALNALWNRRQSTKFNGVSYPVQRAAAAVYSATGWAQVQQVIDFYMENARIIREGLQAAGIRCYGGVNAPYIWLKTPAGLSSWDFFDRLLDQCSVVGTPGSGFGPSGEGYFRLSAFGERANVEQAVERIRNGWGQ</sequence>
<dbReference type="UniPathway" id="UPA00034">
    <property type="reaction ID" value="UER00466"/>
</dbReference>
<comment type="pathway">
    <text evidence="2">Amino-acid biosynthesis; L-lysine biosynthesis via DAP pathway; LL-2,6-diaminopimelate from (S)-tetrahydrodipicolinate (aminotransferase route): step 1/1.</text>
</comment>
<dbReference type="PANTHER" id="PTHR43144">
    <property type="entry name" value="AMINOTRANSFERASE"/>
    <property type="match status" value="1"/>
</dbReference>
<evidence type="ECO:0000256" key="5">
    <source>
        <dbReference type="ARBA" id="ARBA00022576"/>
    </source>
</evidence>
<dbReference type="InterPro" id="IPR015422">
    <property type="entry name" value="PyrdxlP-dep_Trfase_small"/>
</dbReference>
<dbReference type="RefSeq" id="WP_092076589.1">
    <property type="nucleotide sequence ID" value="NZ_CALFZY010000011.1"/>
</dbReference>
<dbReference type="InterPro" id="IPR004839">
    <property type="entry name" value="Aminotransferase_I/II_large"/>
</dbReference>
<evidence type="ECO:0000313" key="12">
    <source>
        <dbReference type="Proteomes" id="UP000243205"/>
    </source>
</evidence>
<feature type="domain" description="Aminotransferase class I/classII large" evidence="10">
    <location>
        <begin position="35"/>
        <end position="405"/>
    </location>
</feature>
<evidence type="ECO:0000256" key="7">
    <source>
        <dbReference type="ARBA" id="ARBA00022898"/>
    </source>
</evidence>
<evidence type="ECO:0000256" key="4">
    <source>
        <dbReference type="ARBA" id="ARBA00018052"/>
    </source>
</evidence>
<dbReference type="EC" id="2.6.1.83" evidence="3 9"/>
<evidence type="ECO:0000256" key="3">
    <source>
        <dbReference type="ARBA" id="ARBA00013138"/>
    </source>
</evidence>
<dbReference type="Gene3D" id="3.90.1150.10">
    <property type="entry name" value="Aspartate Aminotransferase, domain 1"/>
    <property type="match status" value="1"/>
</dbReference>
<dbReference type="GO" id="GO:0030170">
    <property type="term" value="F:pyridoxal phosphate binding"/>
    <property type="evidence" value="ECO:0007669"/>
    <property type="project" value="UniProtKB-UniRule"/>
</dbReference>
<dbReference type="Gene3D" id="3.40.640.10">
    <property type="entry name" value="Type I PLP-dependent aspartate aminotransferase-like (Major domain)"/>
    <property type="match status" value="1"/>
</dbReference>
<keyword evidence="7" id="KW-0663">Pyridoxal phosphate</keyword>
<evidence type="ECO:0000256" key="6">
    <source>
        <dbReference type="ARBA" id="ARBA00022679"/>
    </source>
</evidence>
<dbReference type="EMBL" id="FNAQ01000003">
    <property type="protein sequence ID" value="SDE04128.1"/>
    <property type="molecule type" value="Genomic_DNA"/>
</dbReference>
<evidence type="ECO:0000256" key="9">
    <source>
        <dbReference type="NCBIfam" id="TIGR03542"/>
    </source>
</evidence>
<keyword evidence="6 11" id="KW-0808">Transferase</keyword>
<reference evidence="12" key="1">
    <citation type="submission" date="2016-10" db="EMBL/GenBank/DDBJ databases">
        <authorList>
            <person name="Varghese N."/>
            <person name="Submissions S."/>
        </authorList>
    </citation>
    <scope>NUCLEOTIDE SEQUENCE [LARGE SCALE GENOMIC DNA]</scope>
    <source>
        <strain evidence="12">DSM 8987</strain>
    </source>
</reference>
<organism evidence="11 12">
    <name type="scientific">Desulfuromonas thiophila</name>
    <dbReference type="NCBI Taxonomy" id="57664"/>
    <lineage>
        <taxon>Bacteria</taxon>
        <taxon>Pseudomonadati</taxon>
        <taxon>Thermodesulfobacteriota</taxon>
        <taxon>Desulfuromonadia</taxon>
        <taxon>Desulfuromonadales</taxon>
        <taxon>Desulfuromonadaceae</taxon>
        <taxon>Desulfuromonas</taxon>
    </lineage>
</organism>
<evidence type="ECO:0000256" key="1">
    <source>
        <dbReference type="ARBA" id="ARBA00001933"/>
    </source>
</evidence>
<dbReference type="SUPFAM" id="SSF53383">
    <property type="entry name" value="PLP-dependent transferases"/>
    <property type="match status" value="1"/>
</dbReference>
<dbReference type="NCBIfam" id="TIGR03542">
    <property type="entry name" value="DAPAT_plant"/>
    <property type="match status" value="1"/>
</dbReference>
<gene>
    <name evidence="11" type="ORF">SAMN05661003_10357</name>
</gene>
<name>A0A1G6ZN87_9BACT</name>
<dbReference type="InterPro" id="IPR015421">
    <property type="entry name" value="PyrdxlP-dep_Trfase_major"/>
</dbReference>
<dbReference type="HAMAP" id="MF_01642">
    <property type="entry name" value="DapL_aminotrans_1"/>
    <property type="match status" value="1"/>
</dbReference>
<dbReference type="STRING" id="57664.SAMN05661003_10357"/>
<dbReference type="FunFam" id="3.40.640.10:FF:000099">
    <property type="entry name" value="LL-diaminopimelate aminotransferase, chloroplastic"/>
    <property type="match status" value="1"/>
</dbReference>
<evidence type="ECO:0000256" key="2">
    <source>
        <dbReference type="ARBA" id="ARBA00004982"/>
    </source>
</evidence>
<comment type="cofactor">
    <cofactor evidence="1">
        <name>pyridoxal 5'-phosphate</name>
        <dbReference type="ChEBI" id="CHEBI:597326"/>
    </cofactor>
</comment>
<comment type="catalytic activity">
    <reaction evidence="8">
        <text>(2S,6S)-2,6-diaminopimelate + 2-oxoglutarate = (S)-2,3,4,5-tetrahydrodipicolinate + L-glutamate + H2O + H(+)</text>
        <dbReference type="Rhea" id="RHEA:23988"/>
        <dbReference type="ChEBI" id="CHEBI:15377"/>
        <dbReference type="ChEBI" id="CHEBI:15378"/>
        <dbReference type="ChEBI" id="CHEBI:16810"/>
        <dbReference type="ChEBI" id="CHEBI:16845"/>
        <dbReference type="ChEBI" id="CHEBI:29985"/>
        <dbReference type="ChEBI" id="CHEBI:57609"/>
        <dbReference type="EC" id="2.6.1.83"/>
    </reaction>
</comment>
<dbReference type="AlphaFoldDB" id="A0A1G6ZN87"/>
<dbReference type="OrthoDB" id="9804474at2"/>
<dbReference type="CDD" id="cd00609">
    <property type="entry name" value="AAT_like"/>
    <property type="match status" value="1"/>
</dbReference>
<proteinExistence type="inferred from homology"/>
<evidence type="ECO:0000313" key="11">
    <source>
        <dbReference type="EMBL" id="SDE04128.1"/>
    </source>
</evidence>